<dbReference type="SUPFAM" id="SSF53335">
    <property type="entry name" value="S-adenosyl-L-methionine-dependent methyltransferases"/>
    <property type="match status" value="1"/>
</dbReference>
<name>A0A1F7JIH2_9BACT</name>
<evidence type="ECO:0000256" key="2">
    <source>
        <dbReference type="ARBA" id="ARBA00022552"/>
    </source>
</evidence>
<keyword evidence="3 6" id="KW-0489">Methyltransferase</keyword>
<evidence type="ECO:0000313" key="7">
    <source>
        <dbReference type="EMBL" id="OGK55391.1"/>
    </source>
</evidence>
<comment type="subcellular location">
    <subcellularLocation>
        <location evidence="6">Cytoplasm</location>
    </subcellularLocation>
</comment>
<comment type="similarity">
    <text evidence="1 6">Belongs to the methyltransferase superfamily. RsmH family.</text>
</comment>
<accession>A0A1F7JIH2</accession>
<dbReference type="Gene3D" id="3.40.50.150">
    <property type="entry name" value="Vaccinia Virus protein VP39"/>
    <property type="match status" value="1"/>
</dbReference>
<dbReference type="Gene3D" id="1.10.150.170">
    <property type="entry name" value="Putative methyltransferase TM0872, insert domain"/>
    <property type="match status" value="1"/>
</dbReference>
<dbReference type="PANTHER" id="PTHR11265">
    <property type="entry name" value="S-ADENOSYL-METHYLTRANSFERASE MRAW"/>
    <property type="match status" value="1"/>
</dbReference>
<dbReference type="NCBIfam" id="TIGR00006">
    <property type="entry name" value="16S rRNA (cytosine(1402)-N(4))-methyltransferase RsmH"/>
    <property type="match status" value="1"/>
</dbReference>
<keyword evidence="4 6" id="KW-0808">Transferase</keyword>
<feature type="binding site" evidence="6">
    <location>
        <position position="108"/>
    </location>
    <ligand>
        <name>S-adenosyl-L-methionine</name>
        <dbReference type="ChEBI" id="CHEBI:59789"/>
    </ligand>
</feature>
<feature type="binding site" evidence="6">
    <location>
        <position position="87"/>
    </location>
    <ligand>
        <name>S-adenosyl-L-methionine</name>
        <dbReference type="ChEBI" id="CHEBI:59789"/>
    </ligand>
</feature>
<evidence type="ECO:0000256" key="4">
    <source>
        <dbReference type="ARBA" id="ARBA00022679"/>
    </source>
</evidence>
<dbReference type="EMBL" id="MGAU01000016">
    <property type="protein sequence ID" value="OGK55391.1"/>
    <property type="molecule type" value="Genomic_DNA"/>
</dbReference>
<feature type="binding site" evidence="6">
    <location>
        <position position="115"/>
    </location>
    <ligand>
        <name>S-adenosyl-L-methionine</name>
        <dbReference type="ChEBI" id="CHEBI:59789"/>
    </ligand>
</feature>
<reference evidence="7 8" key="1">
    <citation type="journal article" date="2016" name="Nat. Commun.">
        <title>Thousands of microbial genomes shed light on interconnected biogeochemical processes in an aquifer system.</title>
        <authorList>
            <person name="Anantharaman K."/>
            <person name="Brown C.T."/>
            <person name="Hug L.A."/>
            <person name="Sharon I."/>
            <person name="Castelle C.J."/>
            <person name="Probst A.J."/>
            <person name="Thomas B.C."/>
            <person name="Singh A."/>
            <person name="Wilkins M.J."/>
            <person name="Karaoz U."/>
            <person name="Brodie E.L."/>
            <person name="Williams K.H."/>
            <person name="Hubbard S.S."/>
            <person name="Banfield J.F."/>
        </authorList>
    </citation>
    <scope>NUCLEOTIDE SEQUENCE [LARGE SCALE GENOMIC DNA]</scope>
</reference>
<keyword evidence="6" id="KW-0963">Cytoplasm</keyword>
<dbReference type="Pfam" id="PF01795">
    <property type="entry name" value="Methyltransf_5"/>
    <property type="match status" value="1"/>
</dbReference>
<dbReference type="SUPFAM" id="SSF81799">
    <property type="entry name" value="Putative methyltransferase TM0872, insert domain"/>
    <property type="match status" value="1"/>
</dbReference>
<gene>
    <name evidence="6" type="primary">rsmH</name>
    <name evidence="7" type="ORF">A3B56_01365</name>
</gene>
<organism evidence="7 8">
    <name type="scientific">Candidatus Roizmanbacteria bacterium RIFCSPLOWO2_01_FULL_45_11</name>
    <dbReference type="NCBI Taxonomy" id="1802070"/>
    <lineage>
        <taxon>Bacteria</taxon>
        <taxon>Candidatus Roizmaniibacteriota</taxon>
    </lineage>
</organism>
<dbReference type="GO" id="GO:0005737">
    <property type="term" value="C:cytoplasm"/>
    <property type="evidence" value="ECO:0007669"/>
    <property type="project" value="UniProtKB-SubCell"/>
</dbReference>
<dbReference type="PIRSF" id="PIRSF004486">
    <property type="entry name" value="MraW"/>
    <property type="match status" value="1"/>
</dbReference>
<comment type="function">
    <text evidence="6">Specifically methylates the N4 position of cytidine in position 1402 (C1402) of 16S rRNA.</text>
</comment>
<dbReference type="Proteomes" id="UP000178486">
    <property type="component" value="Unassembled WGS sequence"/>
</dbReference>
<evidence type="ECO:0000256" key="3">
    <source>
        <dbReference type="ARBA" id="ARBA00022603"/>
    </source>
</evidence>
<comment type="caution">
    <text evidence="7">The sequence shown here is derived from an EMBL/GenBank/DDBJ whole genome shotgun (WGS) entry which is preliminary data.</text>
</comment>
<dbReference type="InterPro" id="IPR029063">
    <property type="entry name" value="SAM-dependent_MTases_sf"/>
</dbReference>
<dbReference type="EC" id="2.1.1.199" evidence="6"/>
<dbReference type="InterPro" id="IPR023397">
    <property type="entry name" value="SAM-dep_MeTrfase_MraW_recog"/>
</dbReference>
<proteinExistence type="inferred from homology"/>
<evidence type="ECO:0000313" key="8">
    <source>
        <dbReference type="Proteomes" id="UP000178486"/>
    </source>
</evidence>
<feature type="binding site" evidence="6">
    <location>
        <begin position="40"/>
        <end position="42"/>
    </location>
    <ligand>
        <name>S-adenosyl-L-methionine</name>
        <dbReference type="ChEBI" id="CHEBI:59789"/>
    </ligand>
</feature>
<keyword evidence="2 6" id="KW-0698">rRNA processing</keyword>
<dbReference type="InterPro" id="IPR002903">
    <property type="entry name" value="RsmH"/>
</dbReference>
<evidence type="ECO:0000256" key="6">
    <source>
        <dbReference type="HAMAP-Rule" id="MF_01007"/>
    </source>
</evidence>
<comment type="catalytic activity">
    <reaction evidence="6">
        <text>cytidine(1402) in 16S rRNA + S-adenosyl-L-methionine = N(4)-methylcytidine(1402) in 16S rRNA + S-adenosyl-L-homocysteine + H(+)</text>
        <dbReference type="Rhea" id="RHEA:42928"/>
        <dbReference type="Rhea" id="RHEA-COMP:10286"/>
        <dbReference type="Rhea" id="RHEA-COMP:10287"/>
        <dbReference type="ChEBI" id="CHEBI:15378"/>
        <dbReference type="ChEBI" id="CHEBI:57856"/>
        <dbReference type="ChEBI" id="CHEBI:59789"/>
        <dbReference type="ChEBI" id="CHEBI:74506"/>
        <dbReference type="ChEBI" id="CHEBI:82748"/>
        <dbReference type="EC" id="2.1.1.199"/>
    </reaction>
</comment>
<dbReference type="GO" id="GO:0070475">
    <property type="term" value="P:rRNA base methylation"/>
    <property type="evidence" value="ECO:0007669"/>
    <property type="project" value="UniProtKB-UniRule"/>
</dbReference>
<evidence type="ECO:0000256" key="5">
    <source>
        <dbReference type="ARBA" id="ARBA00022691"/>
    </source>
</evidence>
<dbReference type="PANTHER" id="PTHR11265:SF0">
    <property type="entry name" value="12S RRNA N4-METHYLCYTIDINE METHYLTRANSFERASE"/>
    <property type="match status" value="1"/>
</dbReference>
<protein>
    <recommendedName>
        <fullName evidence="6">Ribosomal RNA small subunit methyltransferase H</fullName>
        <ecNumber evidence="6">2.1.1.199</ecNumber>
    </recommendedName>
    <alternativeName>
        <fullName evidence="6">16S rRNA m(4)C1402 methyltransferase</fullName>
    </alternativeName>
    <alternativeName>
        <fullName evidence="6">rRNA (cytosine-N(4)-)-methyltransferase RsmH</fullName>
    </alternativeName>
</protein>
<dbReference type="AlphaFoldDB" id="A0A1F7JIH2"/>
<sequence length="296" mass="33586">MQKDFNDGYSEHIPVLLDEVLDYLQVRPGKKYIDATFGFGGHSQAIIKKGGTVLGIERDEQTIREAKKRLHISKQEQKRLTIVHGSYEHIDTIAVREGFGTVHGILFDLGYSSWQLDKSGRGFRFTGNEPLDMRYEPNLQHRTAAEVINRNSREALTELIMTYAEEEQARRVADALVKNRPITTNTHLVSVLESVFGVHQRRNIARVFQAMRIAVNNELQVLTTALPKARSLLDVGGRLAVITFHSLEDRVVKRYMVRTESVEFSIVTKKPVTASYAETVRNSRAKSAKLRVAQKI</sequence>
<dbReference type="HAMAP" id="MF_01007">
    <property type="entry name" value="16SrRNA_methyltr_H"/>
    <property type="match status" value="1"/>
</dbReference>
<dbReference type="GO" id="GO:0071424">
    <property type="term" value="F:rRNA (cytosine-N4-)-methyltransferase activity"/>
    <property type="evidence" value="ECO:0007669"/>
    <property type="project" value="UniProtKB-UniRule"/>
</dbReference>
<feature type="binding site" evidence="6">
    <location>
        <position position="57"/>
    </location>
    <ligand>
        <name>S-adenosyl-L-methionine</name>
        <dbReference type="ChEBI" id="CHEBI:59789"/>
    </ligand>
</feature>
<keyword evidence="5 6" id="KW-0949">S-adenosyl-L-methionine</keyword>
<evidence type="ECO:0000256" key="1">
    <source>
        <dbReference type="ARBA" id="ARBA00010396"/>
    </source>
</evidence>